<dbReference type="Pfam" id="PF00096">
    <property type="entry name" value="zf-C2H2"/>
    <property type="match status" value="6"/>
</dbReference>
<evidence type="ECO:0000256" key="10">
    <source>
        <dbReference type="ARBA" id="ARBA00022771"/>
    </source>
</evidence>
<evidence type="ECO:0000256" key="18">
    <source>
        <dbReference type="ARBA" id="ARBA00068876"/>
    </source>
</evidence>
<evidence type="ECO:0000256" key="7">
    <source>
        <dbReference type="ARBA" id="ARBA00022723"/>
    </source>
</evidence>
<evidence type="ECO:0000256" key="15">
    <source>
        <dbReference type="ARBA" id="ARBA00023125"/>
    </source>
</evidence>
<evidence type="ECO:0000313" key="26">
    <source>
        <dbReference type="Proteomes" id="UP001274896"/>
    </source>
</evidence>
<feature type="domain" description="C2H2-type" evidence="24">
    <location>
        <begin position="806"/>
        <end position="833"/>
    </location>
</feature>
<evidence type="ECO:0000256" key="16">
    <source>
        <dbReference type="ARBA" id="ARBA00023163"/>
    </source>
</evidence>
<feature type="compositionally biased region" description="Polar residues" evidence="22">
    <location>
        <begin position="676"/>
        <end position="686"/>
    </location>
</feature>
<feature type="domain" description="C2H2-type" evidence="24">
    <location>
        <begin position="834"/>
        <end position="861"/>
    </location>
</feature>
<dbReference type="GO" id="GO:0005524">
    <property type="term" value="F:ATP binding"/>
    <property type="evidence" value="ECO:0007669"/>
    <property type="project" value="UniProtKB-KW"/>
</dbReference>
<evidence type="ECO:0000256" key="1">
    <source>
        <dbReference type="ARBA" id="ARBA00000485"/>
    </source>
</evidence>
<dbReference type="Gene3D" id="3.30.160.60">
    <property type="entry name" value="Classic Zinc Finger"/>
    <property type="match status" value="7"/>
</dbReference>
<dbReference type="FunFam" id="3.30.160.60:FF:000100">
    <property type="entry name" value="Zinc finger 45-like"/>
    <property type="match status" value="1"/>
</dbReference>
<dbReference type="PROSITE" id="PS00028">
    <property type="entry name" value="ZINC_FINGER_C2H2_1"/>
    <property type="match status" value="7"/>
</dbReference>
<comment type="catalytic activity">
    <reaction evidence="1">
        <text>S-ubiquitinyl-[E1 ubiquitin-activating enzyme]-L-cysteine + [E2 ubiquitin-conjugating enzyme]-L-cysteine = [E1 ubiquitin-activating enzyme]-L-cysteine + S-ubiquitinyl-[E2 ubiquitin-conjugating enzyme]-L-cysteine.</text>
        <dbReference type="EC" id="2.3.2.23"/>
    </reaction>
</comment>
<feature type="compositionally biased region" description="Polar residues" evidence="22">
    <location>
        <begin position="628"/>
        <end position="639"/>
    </location>
</feature>
<dbReference type="GO" id="GO:0000978">
    <property type="term" value="F:RNA polymerase II cis-regulatory region sequence-specific DNA binding"/>
    <property type="evidence" value="ECO:0007669"/>
    <property type="project" value="TreeGrafter"/>
</dbReference>
<dbReference type="EMBL" id="JAUCMX010000008">
    <property type="protein sequence ID" value="KAK3537453.1"/>
    <property type="molecule type" value="Genomic_DNA"/>
</dbReference>
<dbReference type="FunFam" id="3.30.160.60:FF:000454">
    <property type="entry name" value="Zinc finger protein 624"/>
    <property type="match status" value="1"/>
</dbReference>
<dbReference type="InterPro" id="IPR000608">
    <property type="entry name" value="UBC"/>
</dbReference>
<feature type="compositionally biased region" description="Polar residues" evidence="22">
    <location>
        <begin position="588"/>
        <end position="597"/>
    </location>
</feature>
<name>A0AAE0R024_9TELE</name>
<dbReference type="PROSITE" id="PS00183">
    <property type="entry name" value="UBC_1"/>
    <property type="match status" value="1"/>
</dbReference>
<dbReference type="CDD" id="cd09076">
    <property type="entry name" value="L1-EN"/>
    <property type="match status" value="1"/>
</dbReference>
<evidence type="ECO:0000256" key="13">
    <source>
        <dbReference type="ARBA" id="ARBA00022840"/>
    </source>
</evidence>
<dbReference type="Pfam" id="PF00179">
    <property type="entry name" value="UQ_con"/>
    <property type="match status" value="1"/>
</dbReference>
<dbReference type="InterPro" id="IPR013087">
    <property type="entry name" value="Znf_C2H2_type"/>
</dbReference>
<dbReference type="PANTHER" id="PTHR24384:SF218">
    <property type="entry name" value="ZINC FINGER PROTEIN 502"/>
    <property type="match status" value="1"/>
</dbReference>
<evidence type="ECO:0000256" key="2">
    <source>
        <dbReference type="ARBA" id="ARBA00004123"/>
    </source>
</evidence>
<feature type="compositionally biased region" description="Low complexity" evidence="22">
    <location>
        <begin position="572"/>
        <end position="583"/>
    </location>
</feature>
<keyword evidence="8" id="KW-0677">Repeat</keyword>
<dbReference type="GO" id="GO:0061631">
    <property type="term" value="F:ubiquitin conjugating enzyme activity"/>
    <property type="evidence" value="ECO:0007669"/>
    <property type="project" value="UniProtKB-EC"/>
</dbReference>
<keyword evidence="14" id="KW-0805">Transcription regulation</keyword>
<evidence type="ECO:0000256" key="19">
    <source>
        <dbReference type="PROSITE-ProRule" id="PRU00042"/>
    </source>
</evidence>
<dbReference type="InterPro" id="IPR005135">
    <property type="entry name" value="Endo/exonuclease/phosphatase"/>
</dbReference>
<dbReference type="Proteomes" id="UP001274896">
    <property type="component" value="Unassembled WGS sequence"/>
</dbReference>
<feature type="domain" description="C2H2-type" evidence="24">
    <location>
        <begin position="777"/>
        <end position="805"/>
    </location>
</feature>
<dbReference type="FunFam" id="3.30.160.60:FF:000446">
    <property type="entry name" value="Zinc finger protein"/>
    <property type="match status" value="1"/>
</dbReference>
<dbReference type="SMART" id="SM00212">
    <property type="entry name" value="UBCc"/>
    <property type="match status" value="1"/>
</dbReference>
<evidence type="ECO:0000256" key="17">
    <source>
        <dbReference type="ARBA" id="ARBA00023242"/>
    </source>
</evidence>
<dbReference type="PANTHER" id="PTHR24384">
    <property type="entry name" value="FINGER PUTATIVE TRANSCRIPTION FACTOR FAMILY-RELATED"/>
    <property type="match status" value="1"/>
</dbReference>
<evidence type="ECO:0000256" key="20">
    <source>
        <dbReference type="PROSITE-ProRule" id="PRU10133"/>
    </source>
</evidence>
<dbReference type="FunFam" id="3.30.160.60:FF:000145">
    <property type="entry name" value="Zinc finger protein 574"/>
    <property type="match status" value="1"/>
</dbReference>
<dbReference type="InterPro" id="IPR050752">
    <property type="entry name" value="C2H2-ZF_domain"/>
</dbReference>
<keyword evidence="12" id="KW-0862">Zinc</keyword>
<dbReference type="InterPro" id="IPR036236">
    <property type="entry name" value="Znf_C2H2_sf"/>
</dbReference>
<dbReference type="PROSITE" id="PS50157">
    <property type="entry name" value="ZINC_FINGER_C2H2_2"/>
    <property type="match status" value="9"/>
</dbReference>
<keyword evidence="10 19" id="KW-0863">Zinc-finger</keyword>
<dbReference type="FunFam" id="3.30.160.60:FF:000030">
    <property type="entry name" value="Zinc finger protein 628"/>
    <property type="match status" value="1"/>
</dbReference>
<dbReference type="GO" id="GO:0005634">
    <property type="term" value="C:nucleus"/>
    <property type="evidence" value="ECO:0007669"/>
    <property type="project" value="UniProtKB-SubCell"/>
</dbReference>
<reference evidence="25" key="1">
    <citation type="submission" date="2023-06" db="EMBL/GenBank/DDBJ databases">
        <title>Male Hemibagrus guttatus genome.</title>
        <authorList>
            <person name="Bian C."/>
        </authorList>
    </citation>
    <scope>NUCLEOTIDE SEQUENCE</scope>
    <source>
        <strain evidence="25">Male_cb2023</strain>
        <tissue evidence="25">Muscle</tissue>
    </source>
</reference>
<feature type="active site" description="Glycyl thioester intermediate" evidence="20">
    <location>
        <position position="1642"/>
    </location>
</feature>
<evidence type="ECO:0000256" key="14">
    <source>
        <dbReference type="ARBA" id="ARBA00023015"/>
    </source>
</evidence>
<feature type="domain" description="UBC core" evidence="23">
    <location>
        <begin position="1555"/>
        <end position="1706"/>
    </location>
</feature>
<dbReference type="InterPro" id="IPR016135">
    <property type="entry name" value="UBQ-conjugating_enzyme/RWD"/>
</dbReference>
<feature type="coiled-coil region" evidence="21">
    <location>
        <begin position="1368"/>
        <end position="1402"/>
    </location>
</feature>
<dbReference type="EC" id="2.3.2.23" evidence="5"/>
<keyword evidence="26" id="KW-1185">Reference proteome</keyword>
<comment type="caution">
    <text evidence="25">The sequence shown here is derived from an EMBL/GenBank/DDBJ whole genome shotgun (WGS) entry which is preliminary data.</text>
</comment>
<dbReference type="SMART" id="SM00355">
    <property type="entry name" value="ZnF_C2H2"/>
    <property type="match status" value="10"/>
</dbReference>
<feature type="domain" description="C2H2-type" evidence="24">
    <location>
        <begin position="720"/>
        <end position="748"/>
    </location>
</feature>
<keyword evidence="7" id="KW-0479">Metal-binding</keyword>
<keyword evidence="6" id="KW-0808">Transferase</keyword>
<dbReference type="FunFam" id="3.10.110.10:FF:000101">
    <property type="entry name" value="Ubiquitin-conjugating enzyme E2 D2"/>
    <property type="match status" value="1"/>
</dbReference>
<dbReference type="GO" id="GO:0008270">
    <property type="term" value="F:zinc ion binding"/>
    <property type="evidence" value="ECO:0007669"/>
    <property type="project" value="UniProtKB-KW"/>
</dbReference>
<evidence type="ECO:0000256" key="12">
    <source>
        <dbReference type="ARBA" id="ARBA00022833"/>
    </source>
</evidence>
<accession>A0AAE0R024</accession>
<feature type="region of interest" description="Disordered" evidence="22">
    <location>
        <begin position="68"/>
        <end position="686"/>
    </location>
</feature>
<feature type="compositionally biased region" description="Low complexity" evidence="22">
    <location>
        <begin position="613"/>
        <end position="627"/>
    </location>
</feature>
<feature type="compositionally biased region" description="Polar residues" evidence="22">
    <location>
        <begin position="68"/>
        <end position="84"/>
    </location>
</feature>
<feature type="compositionally biased region" description="Basic and acidic residues" evidence="22">
    <location>
        <begin position="598"/>
        <end position="607"/>
    </location>
</feature>
<evidence type="ECO:0000259" key="23">
    <source>
        <dbReference type="PROSITE" id="PS50127"/>
    </source>
</evidence>
<evidence type="ECO:0000256" key="22">
    <source>
        <dbReference type="SAM" id="MobiDB-lite"/>
    </source>
</evidence>
<feature type="compositionally biased region" description="Polar residues" evidence="22">
    <location>
        <begin position="407"/>
        <end position="568"/>
    </location>
</feature>
<evidence type="ECO:0000256" key="8">
    <source>
        <dbReference type="ARBA" id="ARBA00022737"/>
    </source>
</evidence>
<dbReference type="GO" id="GO:0000981">
    <property type="term" value="F:DNA-binding transcription factor activity, RNA polymerase II-specific"/>
    <property type="evidence" value="ECO:0007669"/>
    <property type="project" value="TreeGrafter"/>
</dbReference>
<protein>
    <recommendedName>
        <fullName evidence="18">Zinc finger protein 865</fullName>
        <ecNumber evidence="5">2.3.2.23</ecNumber>
    </recommendedName>
</protein>
<keyword evidence="21" id="KW-0175">Coiled coil</keyword>
<comment type="subcellular location">
    <subcellularLocation>
        <location evidence="2">Nucleus</location>
    </subcellularLocation>
</comment>
<evidence type="ECO:0000256" key="4">
    <source>
        <dbReference type="ARBA" id="ARBA00006991"/>
    </source>
</evidence>
<dbReference type="InterPro" id="IPR036691">
    <property type="entry name" value="Endo/exonu/phosph_ase_sf"/>
</dbReference>
<feature type="compositionally biased region" description="Polar residues" evidence="22">
    <location>
        <begin position="91"/>
        <end position="400"/>
    </location>
</feature>
<dbReference type="SUPFAM" id="SSF57667">
    <property type="entry name" value="beta-beta-alpha zinc fingers"/>
    <property type="match status" value="6"/>
</dbReference>
<keyword evidence="17" id="KW-0539">Nucleus</keyword>
<dbReference type="SUPFAM" id="SSF56219">
    <property type="entry name" value="DNase I-like"/>
    <property type="match status" value="1"/>
</dbReference>
<keyword evidence="13" id="KW-0067">ATP-binding</keyword>
<keyword evidence="11" id="KW-0833">Ubl conjugation pathway</keyword>
<dbReference type="Gene3D" id="3.10.110.10">
    <property type="entry name" value="Ubiquitin Conjugating Enzyme"/>
    <property type="match status" value="1"/>
</dbReference>
<evidence type="ECO:0000256" key="9">
    <source>
        <dbReference type="ARBA" id="ARBA00022741"/>
    </source>
</evidence>
<feature type="domain" description="C2H2-type" evidence="24">
    <location>
        <begin position="890"/>
        <end position="913"/>
    </location>
</feature>
<evidence type="ECO:0000256" key="6">
    <source>
        <dbReference type="ARBA" id="ARBA00022679"/>
    </source>
</evidence>
<evidence type="ECO:0000256" key="5">
    <source>
        <dbReference type="ARBA" id="ARBA00012486"/>
    </source>
</evidence>
<evidence type="ECO:0000313" key="25">
    <source>
        <dbReference type="EMBL" id="KAK3537453.1"/>
    </source>
</evidence>
<feature type="domain" description="C2H2-type" evidence="24">
    <location>
        <begin position="862"/>
        <end position="889"/>
    </location>
</feature>
<keyword evidence="9" id="KW-0547">Nucleotide-binding</keyword>
<dbReference type="InterPro" id="IPR023313">
    <property type="entry name" value="UBQ-conjugating_AS"/>
</dbReference>
<gene>
    <name evidence="25" type="ORF">QTP70_010596</name>
</gene>
<keyword evidence="15" id="KW-0238">DNA-binding</keyword>
<proteinExistence type="inferred from homology"/>
<evidence type="ECO:0000256" key="11">
    <source>
        <dbReference type="ARBA" id="ARBA00022786"/>
    </source>
</evidence>
<feature type="domain" description="C2H2-type" evidence="24">
    <location>
        <begin position="749"/>
        <end position="776"/>
    </location>
</feature>
<organism evidence="25 26">
    <name type="scientific">Hemibagrus guttatus</name>
    <dbReference type="NCBI Taxonomy" id="175788"/>
    <lineage>
        <taxon>Eukaryota</taxon>
        <taxon>Metazoa</taxon>
        <taxon>Chordata</taxon>
        <taxon>Craniata</taxon>
        <taxon>Vertebrata</taxon>
        <taxon>Euteleostomi</taxon>
        <taxon>Actinopterygii</taxon>
        <taxon>Neopterygii</taxon>
        <taxon>Teleostei</taxon>
        <taxon>Ostariophysi</taxon>
        <taxon>Siluriformes</taxon>
        <taxon>Bagridae</taxon>
        <taxon>Hemibagrus</taxon>
    </lineage>
</organism>
<comment type="similarity">
    <text evidence="4">Belongs to the krueppel C2H2-type zinc-finger protein family.</text>
</comment>
<feature type="domain" description="C2H2-type" evidence="24">
    <location>
        <begin position="694"/>
        <end position="712"/>
    </location>
</feature>
<feature type="compositionally biased region" description="Polar residues" evidence="22">
    <location>
        <begin position="650"/>
        <end position="667"/>
    </location>
</feature>
<dbReference type="SUPFAM" id="SSF54495">
    <property type="entry name" value="UBC-like"/>
    <property type="match status" value="1"/>
</dbReference>
<sequence length="1724" mass="194664">MEDSRAELFTKGESQGQSRVLLNLFKEFRFEALHNPPAQTEHSSNATDPNPCRVKSQTRQIVLHCLHVSSSRDQTGKDNNTNLSYHKLQSGEGSNPSSAIHQSVLDSTSNLSSTKHQYEEGSTSNLSSTKHQYEEGSTSNLSSTKHQYEEGSTSNLSSTKHQYEEGSTSNLSSTKHQYEEGSTSNLSSTKHQYEEGSTSNLSSTKHQYEEGSTSNLSSTKHQYEEGSTSNLSSTKHQYEEGSTSNLSSIKHQYEEGSTSNLSSTKHQYEEGSTSNLSSAKHQYEEGSTSSLSSAKHQYEEGSTSSLSSAKHQYEEGSTSNLSSAKHQYEEGSTSNLSSAKHQYEEGSTSNLSSAKHQYEEGSTSNLSSAKHQYEEGSTSNLSSAKHQYEEGSTSNLSSAKHQYEEGCTSNLSSAKHQYEEGSTSNLSSAKHQYEEGSTSNLSSAKHQYEEGSTSNLSSAKHQYEEGSTSNLSSAKHQYEEGSTSNLSSAKHQYEEGSTSNLSSAKHQYEEGSTSNLSSAKHQSVLDSTSNKSPSSTEHQSVLDSTSNTSLTKQHSGEGYTSNLFFTNHQSDEGSTSNSSSTKKQSGEDSTSNSSPPEHQSRDDHTSCHECQSVKDSTSNSSSTKQQSGEGSTSNSSPPEHQSRDDHTSCHECQSSGEDYTSNLSSTEHQTEDEPTANPSSYEQLSQEQKLSPHFKCRYCGKSFSRQRYLKVHTVQGEDAFNCTSCGKLFSAKCSLKAHRHSEHKGEKPLECEECGKSFATAKARAAHQTSHNKTQQFNCPSCDKCFLSKRVLSAHILNEHREIQPFDCGICGKRFKLRKGLISHQRIHSRERPYHCEECGKTFITESTFNVHRRVHTGEKAFSCETCGRRFSLAACLTRHQQSHRDFRSFTCDLCKKTFAQASHLRLHQRVHAVGHLHSHQQVHPHSRPFTCSECGRKFSTFDNLEHHRRVHTEDSFRCEVCEKSVHRHASIHTQEKPFSTLNFTLGRSRPGLTMTAICAVDLQGAGENWATVGRRSRGGRRAHRQREKRKGKSVGLRIGTLNVGTMTGKGRELADMMERRKVDILCVQETRWKGSKARSIGAGFKLFYYGVDSKRNGVGVVLKEEFVRNVLEVNRVSDRVMSLKLEIEGVMLNVVSGYAPQVGCELEEKERFWSELDEVMESIPTGERVVIGADFNGHVGEGNRGDEEVMGKFGVKERNLEGHLVVDFAKRMDMAVVNTYFQKREEHRVTYKSGGRRTQVDYILCRRGNLKEISDCKVVVGESVARQHRMVVCRMTLMVCEKKRSEMEKKTKWWKLKKEECCEEFRQKLRQALGGQVVLPDDWETTAEVIRDTGRKVLGVSSGRRKEDKETWWWNEEVQDSIQRKRLAKKKWDMDRTEENRQEYKELQRRVKREVSKAKQKAYDELYTRLDTREGEKDLYRLARQRDRDGKDVQQKVDKIRKDEVRKALKRMKSGKAVGPDDIPVEVWKCLGEAAVEFLTSLFNRVLENLEKAYDRVPREELWYCMRKSGVAEKYVRVVQDMYERSRTVVRRAVVMDQLSEEVRQESPWTMMFADDIVICNESREQVEENLERWRNYRTCSETLLHNAQQDRWERTGDSPYQGGVFFLTIHFPTDYPFKPPKVAFTTKIYHPNINSNGSICLDILRSQWSPALTVSKVLLSICSLLCDPNPDDPLVPDIAHIYKSDKDNVSLGHQVGNATLVHARMTGFNENGHGNELDRGAQ</sequence>
<feature type="compositionally biased region" description="Basic and acidic residues" evidence="22">
    <location>
        <begin position="640"/>
        <end position="649"/>
    </location>
</feature>
<keyword evidence="16" id="KW-0804">Transcription</keyword>
<comment type="pathway">
    <text evidence="3">Protein modification; protein ubiquitination.</text>
</comment>
<dbReference type="FunFam" id="3.30.160.60:FF:000065">
    <property type="entry name" value="B-cell CLL/lymphoma 6, member B"/>
    <property type="match status" value="1"/>
</dbReference>
<evidence type="ECO:0000259" key="24">
    <source>
        <dbReference type="PROSITE" id="PS50157"/>
    </source>
</evidence>
<dbReference type="Pfam" id="PF03372">
    <property type="entry name" value="Exo_endo_phos"/>
    <property type="match status" value="1"/>
</dbReference>
<feature type="domain" description="C2H2-type" evidence="24">
    <location>
        <begin position="930"/>
        <end position="957"/>
    </location>
</feature>
<evidence type="ECO:0000256" key="21">
    <source>
        <dbReference type="SAM" id="Coils"/>
    </source>
</evidence>
<dbReference type="PROSITE" id="PS50127">
    <property type="entry name" value="UBC_2"/>
    <property type="match status" value="1"/>
</dbReference>
<dbReference type="Gene3D" id="3.60.10.10">
    <property type="entry name" value="Endonuclease/exonuclease/phosphatase"/>
    <property type="match status" value="1"/>
</dbReference>
<evidence type="ECO:0000256" key="3">
    <source>
        <dbReference type="ARBA" id="ARBA00004906"/>
    </source>
</evidence>